<organism evidence="1 2">
    <name type="scientific">Mucilaginibacter roseus</name>
    <dbReference type="NCBI Taxonomy" id="1528868"/>
    <lineage>
        <taxon>Bacteria</taxon>
        <taxon>Pseudomonadati</taxon>
        <taxon>Bacteroidota</taxon>
        <taxon>Sphingobacteriia</taxon>
        <taxon>Sphingobacteriales</taxon>
        <taxon>Sphingobacteriaceae</taxon>
        <taxon>Mucilaginibacter</taxon>
    </lineage>
</organism>
<sequence length="489" mass="50489">MNFKSIALKALYAPALVAVSLSSCKKDSSIADNQGDFNKSSSAYVDSRTAPTVTSVLPNIIGGNRTLSRDTTYILNGPTYVTNNSTLTIQSGTFIKGRARTATTSSLPSYLLITKGANVQAVGTSAQPIVFTSTAAAGARKPGDWAGVVILGNGITNAGLRPIEGISADYVTTFGLPFPSTIQYGTNVSEADANAASRLSYVRIEYAGAVLETDNELNGLTLGGVGSATTLDHIQVSYGADDAFEFFGGSVNAKYLIAQGNNDDDFDFDQGYQGTIQYAVSVKDASTPAPQFSSNPNGIESNNVTAPVTATTSRLTSPLLTNLTILGLNPPRGPLTGTTYGIGVVFRVSSAGTFANSVVGGFDIGSALLTSATTTFQGNYGQAFTTAGPAFTSSTVNATANANNALRLASPFNVAFTGSTAVPDFRYLTSPVASPAASGFTYAGLTIPHPGGAVTALETPSYRGAFGASSTTRWDVSPWVSYNSNANVY</sequence>
<evidence type="ECO:0000313" key="2">
    <source>
        <dbReference type="Proteomes" id="UP001199919"/>
    </source>
</evidence>
<keyword evidence="2" id="KW-1185">Reference proteome</keyword>
<evidence type="ECO:0000313" key="1">
    <source>
        <dbReference type="EMBL" id="MCD8739851.1"/>
    </source>
</evidence>
<comment type="caution">
    <text evidence="1">The sequence shown here is derived from an EMBL/GenBank/DDBJ whole genome shotgun (WGS) entry which is preliminary data.</text>
</comment>
<gene>
    <name evidence="1" type="ORF">LT679_04490</name>
</gene>
<dbReference type="PROSITE" id="PS51257">
    <property type="entry name" value="PROKAR_LIPOPROTEIN"/>
    <property type="match status" value="1"/>
</dbReference>
<name>A0ABS8TYB2_9SPHI</name>
<dbReference type="EMBL" id="JAJPWV010000001">
    <property type="protein sequence ID" value="MCD8739851.1"/>
    <property type="molecule type" value="Genomic_DNA"/>
</dbReference>
<accession>A0ABS8TYB2</accession>
<proteinExistence type="predicted"/>
<dbReference type="RefSeq" id="WP_232175909.1">
    <property type="nucleotide sequence ID" value="NZ_JAJPWV010000001.1"/>
</dbReference>
<dbReference type="Proteomes" id="UP001199919">
    <property type="component" value="Unassembled WGS sequence"/>
</dbReference>
<protein>
    <recommendedName>
        <fullName evidence="3">Cell shape-determining protein MreB</fullName>
    </recommendedName>
</protein>
<reference evidence="1 2" key="1">
    <citation type="submission" date="2021-12" db="EMBL/GenBank/DDBJ databases">
        <title>Mucilaginibacter roseus genome.</title>
        <authorList>
            <person name="Ferreira J.R."/>
            <person name="Newman J.D."/>
        </authorList>
    </citation>
    <scope>NUCLEOTIDE SEQUENCE [LARGE SCALE GENOMIC DNA]</scope>
    <source>
        <strain evidence="1 2">LMG 28454</strain>
    </source>
</reference>
<dbReference type="PANTHER" id="PTHR41339">
    <property type="entry name" value="LIPL48"/>
    <property type="match status" value="1"/>
</dbReference>
<evidence type="ECO:0008006" key="3">
    <source>
        <dbReference type="Google" id="ProtNLM"/>
    </source>
</evidence>
<dbReference type="PANTHER" id="PTHR41339:SF1">
    <property type="entry name" value="SECRETED PROTEIN"/>
    <property type="match status" value="1"/>
</dbReference>